<protein>
    <submittedName>
        <fullName evidence="3">WH2 domain-containing protein</fullName>
    </submittedName>
</protein>
<feature type="compositionally biased region" description="Acidic residues" evidence="1">
    <location>
        <begin position="270"/>
        <end position="280"/>
    </location>
</feature>
<name>A0A914QTH0_9BILA</name>
<accession>A0A914QTH0</accession>
<feature type="region of interest" description="Disordered" evidence="1">
    <location>
        <begin position="226"/>
        <end position="283"/>
    </location>
</feature>
<evidence type="ECO:0000256" key="1">
    <source>
        <dbReference type="SAM" id="MobiDB-lite"/>
    </source>
</evidence>
<dbReference type="AlphaFoldDB" id="A0A914QTH0"/>
<feature type="compositionally biased region" description="Pro residues" evidence="1">
    <location>
        <begin position="512"/>
        <end position="523"/>
    </location>
</feature>
<evidence type="ECO:0000313" key="2">
    <source>
        <dbReference type="Proteomes" id="UP000887578"/>
    </source>
</evidence>
<keyword evidence="2" id="KW-1185">Reference proteome</keyword>
<feature type="region of interest" description="Disordered" evidence="1">
    <location>
        <begin position="297"/>
        <end position="614"/>
    </location>
</feature>
<feature type="region of interest" description="Disordered" evidence="1">
    <location>
        <begin position="32"/>
        <end position="161"/>
    </location>
</feature>
<feature type="region of interest" description="Disordered" evidence="1">
    <location>
        <begin position="173"/>
        <end position="213"/>
    </location>
</feature>
<feature type="compositionally biased region" description="Pro residues" evidence="1">
    <location>
        <begin position="313"/>
        <end position="325"/>
    </location>
</feature>
<feature type="compositionally biased region" description="Basic and acidic residues" evidence="1">
    <location>
        <begin position="338"/>
        <end position="351"/>
    </location>
</feature>
<feature type="compositionally biased region" description="Low complexity" evidence="1">
    <location>
        <begin position="502"/>
        <end position="511"/>
    </location>
</feature>
<reference evidence="3" key="1">
    <citation type="submission" date="2022-11" db="UniProtKB">
        <authorList>
            <consortium name="WormBaseParasite"/>
        </authorList>
    </citation>
    <scope>IDENTIFICATION</scope>
</reference>
<feature type="compositionally biased region" description="Acidic residues" evidence="1">
    <location>
        <begin position="599"/>
        <end position="614"/>
    </location>
</feature>
<organism evidence="2 3">
    <name type="scientific">Panagrolaimus davidi</name>
    <dbReference type="NCBI Taxonomy" id="227884"/>
    <lineage>
        <taxon>Eukaryota</taxon>
        <taxon>Metazoa</taxon>
        <taxon>Ecdysozoa</taxon>
        <taxon>Nematoda</taxon>
        <taxon>Chromadorea</taxon>
        <taxon>Rhabditida</taxon>
        <taxon>Tylenchina</taxon>
        <taxon>Panagrolaimomorpha</taxon>
        <taxon>Panagrolaimoidea</taxon>
        <taxon>Panagrolaimidae</taxon>
        <taxon>Panagrolaimus</taxon>
    </lineage>
</organism>
<feature type="compositionally biased region" description="Polar residues" evidence="1">
    <location>
        <begin position="118"/>
        <end position="129"/>
    </location>
</feature>
<feature type="compositionally biased region" description="Pro residues" evidence="1">
    <location>
        <begin position="231"/>
        <end position="244"/>
    </location>
</feature>
<feature type="compositionally biased region" description="Pro residues" evidence="1">
    <location>
        <begin position="423"/>
        <end position="436"/>
    </location>
</feature>
<feature type="compositionally biased region" description="Basic and acidic residues" evidence="1">
    <location>
        <begin position="587"/>
        <end position="598"/>
    </location>
</feature>
<evidence type="ECO:0000313" key="3">
    <source>
        <dbReference type="WBParaSite" id="PDA_v2.g6843.t1"/>
    </source>
</evidence>
<feature type="compositionally biased region" description="Basic and acidic residues" evidence="1">
    <location>
        <begin position="446"/>
        <end position="455"/>
    </location>
</feature>
<feature type="compositionally biased region" description="Basic and acidic residues" evidence="1">
    <location>
        <begin position="362"/>
        <end position="372"/>
    </location>
</feature>
<dbReference type="Proteomes" id="UP000887578">
    <property type="component" value="Unplaced"/>
</dbReference>
<proteinExistence type="predicted"/>
<dbReference type="WBParaSite" id="PDA_v2.g6843.t1">
    <property type="protein sequence ID" value="PDA_v2.g6843.t1"/>
    <property type="gene ID" value="PDA_v2.g6843"/>
</dbReference>
<feature type="compositionally biased region" description="Polar residues" evidence="1">
    <location>
        <begin position="143"/>
        <end position="161"/>
    </location>
</feature>
<feature type="compositionally biased region" description="Low complexity" evidence="1">
    <location>
        <begin position="393"/>
        <end position="402"/>
    </location>
</feature>
<dbReference type="PRINTS" id="PR01217">
    <property type="entry name" value="PRICHEXTENSN"/>
</dbReference>
<sequence>MDYDVILKTDGVILKEIPKIPLGYGWNDDYYSTFQEEAPPPPPIRERTSSVFSPPPVNHSFHQEDIAPPPPPPRRVDSMAPQRTESRRSAPPDQPPPPRPHSMHTLPHPPTVAPHLKPNTNSHTLSHSVSMKPPSTPKPMVTTIPTLKRTSSPSQMPLSTPTYVQKTVETEPPFNHKNISLPNVPSPKPSSLTEKHVHKSTPLPKIPDQKPVTIEPMTKPKALIPEAASPPQLPLSPKPIPPMLPVKATVHPPKLPAAPKPKLITPVENYDNDNENEASMEETNHVETAYSTKQNIPHIVPPTEIVTQASNVPSPPPPPPPPPPADLLKSGNIPAEVLSDKRSNLMEEIRSHGGIKSGGIKVDSKSKHDKPTKAITPSKPNKSEKKSFLPGLPSIFKSAPASAKPPPPITNDVASTSTAPHSSPAPPPPPPPPPPADFLKSSEIPAEIHSDKRSNLMEAIRSHGGKKPESKNKPSKSNTSAQKPMLPTHAVSKPPAPVISNAPTASAASSHAPPPPPPPPPPADFLKSASIPAEVLSDKRSNLMEAIRSHGGIKSGTMNKPSKENAQKPPASPAPNIAPANDLAQSLKEHLTKMRPFIEDSDEEKNENDEEWQE</sequence>